<keyword evidence="1" id="KW-0489">Methyltransferase</keyword>
<evidence type="ECO:0000256" key="1">
    <source>
        <dbReference type="ARBA" id="ARBA00022603"/>
    </source>
</evidence>
<evidence type="ECO:0000256" key="3">
    <source>
        <dbReference type="ARBA" id="ARBA00022691"/>
    </source>
</evidence>
<dbReference type="PANTHER" id="PTHR13271">
    <property type="entry name" value="UNCHARACTERIZED PUTATIVE METHYLTRANSFERASE"/>
    <property type="match status" value="1"/>
</dbReference>
<dbReference type="STRING" id="3076.A0A2P6TYY2"/>
<dbReference type="Proteomes" id="UP000239899">
    <property type="component" value="Unassembled WGS sequence"/>
</dbReference>
<dbReference type="Pfam" id="PF00856">
    <property type="entry name" value="SET"/>
    <property type="match status" value="1"/>
</dbReference>
<evidence type="ECO:0000256" key="2">
    <source>
        <dbReference type="ARBA" id="ARBA00022679"/>
    </source>
</evidence>
<dbReference type="PANTHER" id="PTHR13271:SF116">
    <property type="entry name" value="F21J9.27"/>
    <property type="match status" value="1"/>
</dbReference>
<feature type="region of interest" description="Disordered" evidence="4">
    <location>
        <begin position="492"/>
        <end position="513"/>
    </location>
</feature>
<dbReference type="PROSITE" id="PS50280">
    <property type="entry name" value="SET"/>
    <property type="match status" value="1"/>
</dbReference>
<protein>
    <submittedName>
        <fullName evidence="6">Histone-lysine N-methyltransferase setd3</fullName>
    </submittedName>
</protein>
<dbReference type="CDD" id="cd10527">
    <property type="entry name" value="SET_LSMT"/>
    <property type="match status" value="1"/>
</dbReference>
<dbReference type="Gene3D" id="3.90.1410.10">
    <property type="entry name" value="set domain protein methyltransferase, domain 1"/>
    <property type="match status" value="1"/>
</dbReference>
<reference evidence="6 7" key="1">
    <citation type="journal article" date="2018" name="Plant J.">
        <title>Genome sequences of Chlorella sorokiniana UTEX 1602 and Micractinium conductrix SAG 241.80: implications to maltose excretion by a green alga.</title>
        <authorList>
            <person name="Arriola M.B."/>
            <person name="Velmurugan N."/>
            <person name="Zhang Y."/>
            <person name="Plunkett M.H."/>
            <person name="Hondzo H."/>
            <person name="Barney B.M."/>
        </authorList>
    </citation>
    <scope>NUCLEOTIDE SEQUENCE [LARGE SCALE GENOMIC DNA]</scope>
    <source>
        <strain evidence="7">UTEX 1602</strain>
    </source>
</reference>
<accession>A0A2P6TYY2</accession>
<dbReference type="GO" id="GO:0032259">
    <property type="term" value="P:methylation"/>
    <property type="evidence" value="ECO:0007669"/>
    <property type="project" value="UniProtKB-KW"/>
</dbReference>
<dbReference type="InterPro" id="IPR036464">
    <property type="entry name" value="Rubisco_LSMT_subst-bd_sf"/>
</dbReference>
<name>A0A2P6TYY2_CHLSO</name>
<dbReference type="InterPro" id="IPR015353">
    <property type="entry name" value="Rubisco_LSMT_subst-bd"/>
</dbReference>
<dbReference type="GO" id="GO:0016279">
    <property type="term" value="F:protein-lysine N-methyltransferase activity"/>
    <property type="evidence" value="ECO:0007669"/>
    <property type="project" value="TreeGrafter"/>
</dbReference>
<evidence type="ECO:0000313" key="7">
    <source>
        <dbReference type="Proteomes" id="UP000239899"/>
    </source>
</evidence>
<dbReference type="InterPro" id="IPR001214">
    <property type="entry name" value="SET_dom"/>
</dbReference>
<keyword evidence="3" id="KW-0949">S-adenosyl-L-methionine</keyword>
<dbReference type="SUPFAM" id="SSF81822">
    <property type="entry name" value="RuBisCo LSMT C-terminal, substrate-binding domain"/>
    <property type="match status" value="1"/>
</dbReference>
<feature type="compositionally biased region" description="Low complexity" evidence="4">
    <location>
        <begin position="492"/>
        <end position="506"/>
    </location>
</feature>
<dbReference type="OrthoDB" id="341421at2759"/>
<evidence type="ECO:0000256" key="4">
    <source>
        <dbReference type="SAM" id="MobiDB-lite"/>
    </source>
</evidence>
<evidence type="ECO:0000259" key="5">
    <source>
        <dbReference type="PROSITE" id="PS50280"/>
    </source>
</evidence>
<gene>
    <name evidence="6" type="ORF">C2E21_2598</name>
</gene>
<dbReference type="AlphaFoldDB" id="A0A2P6TYY2"/>
<keyword evidence="7" id="KW-1185">Reference proteome</keyword>
<keyword evidence="2" id="KW-0808">Transferase</keyword>
<proteinExistence type="predicted"/>
<dbReference type="EMBL" id="LHPG02000004">
    <property type="protein sequence ID" value="PRW59274.1"/>
    <property type="molecule type" value="Genomic_DNA"/>
</dbReference>
<comment type="caution">
    <text evidence="6">The sequence shown here is derived from an EMBL/GenBank/DDBJ whole genome shotgun (WGS) entry which is preliminary data.</text>
</comment>
<sequence length="513" mass="53966">MQVGQGRFAVRNVSPTRAMRLFVQGRGFQVSASAASSAGSQQQQPPPAADLVQWVESSGGSVSGVRITRNPSSGFGLQAAADIKSGSTLISLPSKCHLTYDGSTDPRLLALIDQVPTELWGAKLALQVVAHRLLGDASPYSPYIRNLPIGVAGLPMFYDGPTLSMIQYPPVTAQVKKRCRWLLSFTQQMLQPIRGGEKDPFDGADVDANALGWALAVVTSRAFRTRGPDQPAAMLPLIDMCNHSFSPNAKIKPGPGGAMCMVATRQLKEGEPVLISYGNLQNDFLLMDYGFIVPRNPYDTVQLSFTRGLIEGAKAFAGVGRDDMASNEEAEAVAADLPPLPAWQEKELAALQLVGPGANVEVTIRHVDAEGGPFDPRLLAAARVLCAPNAQALGGRSGLRQLGQWNTPLPSAAAETAAARTLAALCAVLLSNFPETVQEDMQLLAAATEAGLTAEQQTAISFRMGKKALMIEAMEAVMAQLAANLAAGKAAAAAGGSKPGQKPKPATSKGFGK</sequence>
<organism evidence="6 7">
    <name type="scientific">Chlorella sorokiniana</name>
    <name type="common">Freshwater green alga</name>
    <dbReference type="NCBI Taxonomy" id="3076"/>
    <lineage>
        <taxon>Eukaryota</taxon>
        <taxon>Viridiplantae</taxon>
        <taxon>Chlorophyta</taxon>
        <taxon>core chlorophytes</taxon>
        <taxon>Trebouxiophyceae</taxon>
        <taxon>Chlorellales</taxon>
        <taxon>Chlorellaceae</taxon>
        <taxon>Chlorella clade</taxon>
        <taxon>Chlorella</taxon>
    </lineage>
</organism>
<dbReference type="Pfam" id="PF09273">
    <property type="entry name" value="Rubis-subs-bind"/>
    <property type="match status" value="1"/>
</dbReference>
<feature type="domain" description="SET" evidence="5">
    <location>
        <begin position="63"/>
        <end position="278"/>
    </location>
</feature>
<dbReference type="Gene3D" id="3.90.1420.10">
    <property type="entry name" value="Rubisco LSMT, substrate-binding domain"/>
    <property type="match status" value="1"/>
</dbReference>
<dbReference type="SUPFAM" id="SSF82199">
    <property type="entry name" value="SET domain"/>
    <property type="match status" value="1"/>
</dbReference>
<evidence type="ECO:0000313" key="6">
    <source>
        <dbReference type="EMBL" id="PRW59274.1"/>
    </source>
</evidence>
<dbReference type="InterPro" id="IPR050600">
    <property type="entry name" value="SETD3_SETD6_MTase"/>
</dbReference>
<dbReference type="InterPro" id="IPR046341">
    <property type="entry name" value="SET_dom_sf"/>
</dbReference>